<evidence type="ECO:0000313" key="2">
    <source>
        <dbReference type="Proteomes" id="UP000821853"/>
    </source>
</evidence>
<dbReference type="AlphaFoldDB" id="A0A9J6FHU7"/>
<name>A0A9J6FHU7_HAELO</name>
<accession>A0A9J6FHU7</accession>
<sequence length="113" mass="13171">MRYDDEWILECMLMRMRSPKLYEHLRREAIMVLPGRTCLKKYLQRFKGGFGLSDNIFNALHEKTKTIGVYSRHGGLLIDEVKLSEHLSVKSAGEYSFTQFLGRVSEENAVRKT</sequence>
<dbReference type="OrthoDB" id="6503678at2759"/>
<evidence type="ECO:0000313" key="1">
    <source>
        <dbReference type="EMBL" id="KAH9365950.1"/>
    </source>
</evidence>
<proteinExistence type="predicted"/>
<protein>
    <submittedName>
        <fullName evidence="1">Uncharacterized protein</fullName>
    </submittedName>
</protein>
<dbReference type="VEuPathDB" id="VectorBase:HLOH_041596"/>
<keyword evidence="2" id="KW-1185">Reference proteome</keyword>
<dbReference type="EMBL" id="JABSTR010000003">
    <property type="protein sequence ID" value="KAH9365950.1"/>
    <property type="molecule type" value="Genomic_DNA"/>
</dbReference>
<gene>
    <name evidence="1" type="ORF">HPB48_000705</name>
</gene>
<comment type="caution">
    <text evidence="1">The sequence shown here is derived from an EMBL/GenBank/DDBJ whole genome shotgun (WGS) entry which is preliminary data.</text>
</comment>
<organism evidence="1 2">
    <name type="scientific">Haemaphysalis longicornis</name>
    <name type="common">Bush tick</name>
    <dbReference type="NCBI Taxonomy" id="44386"/>
    <lineage>
        <taxon>Eukaryota</taxon>
        <taxon>Metazoa</taxon>
        <taxon>Ecdysozoa</taxon>
        <taxon>Arthropoda</taxon>
        <taxon>Chelicerata</taxon>
        <taxon>Arachnida</taxon>
        <taxon>Acari</taxon>
        <taxon>Parasitiformes</taxon>
        <taxon>Ixodida</taxon>
        <taxon>Ixodoidea</taxon>
        <taxon>Ixodidae</taxon>
        <taxon>Haemaphysalinae</taxon>
        <taxon>Haemaphysalis</taxon>
    </lineage>
</organism>
<dbReference type="Proteomes" id="UP000821853">
    <property type="component" value="Unassembled WGS sequence"/>
</dbReference>
<reference evidence="1 2" key="1">
    <citation type="journal article" date="2020" name="Cell">
        <title>Large-Scale Comparative Analyses of Tick Genomes Elucidate Their Genetic Diversity and Vector Capacities.</title>
        <authorList>
            <consortium name="Tick Genome and Microbiome Consortium (TIGMIC)"/>
            <person name="Jia N."/>
            <person name="Wang J."/>
            <person name="Shi W."/>
            <person name="Du L."/>
            <person name="Sun Y."/>
            <person name="Zhan W."/>
            <person name="Jiang J.F."/>
            <person name="Wang Q."/>
            <person name="Zhang B."/>
            <person name="Ji P."/>
            <person name="Bell-Sakyi L."/>
            <person name="Cui X.M."/>
            <person name="Yuan T.T."/>
            <person name="Jiang B.G."/>
            <person name="Yang W.F."/>
            <person name="Lam T.T."/>
            <person name="Chang Q.C."/>
            <person name="Ding S.J."/>
            <person name="Wang X.J."/>
            <person name="Zhu J.G."/>
            <person name="Ruan X.D."/>
            <person name="Zhao L."/>
            <person name="Wei J.T."/>
            <person name="Ye R.Z."/>
            <person name="Que T.C."/>
            <person name="Du C.H."/>
            <person name="Zhou Y.H."/>
            <person name="Cheng J.X."/>
            <person name="Dai P.F."/>
            <person name="Guo W.B."/>
            <person name="Han X.H."/>
            <person name="Huang E.J."/>
            <person name="Li L.F."/>
            <person name="Wei W."/>
            <person name="Gao Y.C."/>
            <person name="Liu J.Z."/>
            <person name="Shao H.Z."/>
            <person name="Wang X."/>
            <person name="Wang C.C."/>
            <person name="Yang T.C."/>
            <person name="Huo Q.B."/>
            <person name="Li W."/>
            <person name="Chen H.Y."/>
            <person name="Chen S.E."/>
            <person name="Zhou L.G."/>
            <person name="Ni X.B."/>
            <person name="Tian J.H."/>
            <person name="Sheng Y."/>
            <person name="Liu T."/>
            <person name="Pan Y.S."/>
            <person name="Xia L.Y."/>
            <person name="Li J."/>
            <person name="Zhao F."/>
            <person name="Cao W.C."/>
        </authorList>
    </citation>
    <scope>NUCLEOTIDE SEQUENCE [LARGE SCALE GENOMIC DNA]</scope>
    <source>
        <strain evidence="1">HaeL-2018</strain>
    </source>
</reference>